<dbReference type="SUPFAM" id="SSF54427">
    <property type="entry name" value="NTF2-like"/>
    <property type="match status" value="1"/>
</dbReference>
<dbReference type="RefSeq" id="WP_318599664.1">
    <property type="nucleotide sequence ID" value="NZ_JAWSTH010000078.1"/>
</dbReference>
<accession>A0ABU4HXK5</accession>
<evidence type="ECO:0000313" key="3">
    <source>
        <dbReference type="Proteomes" id="UP001284601"/>
    </source>
</evidence>
<evidence type="ECO:0000259" key="1">
    <source>
        <dbReference type="Pfam" id="PF12680"/>
    </source>
</evidence>
<name>A0ABU4HXK5_9ACTN</name>
<dbReference type="InterPro" id="IPR032710">
    <property type="entry name" value="NTF2-like_dom_sf"/>
</dbReference>
<keyword evidence="3" id="KW-1185">Reference proteome</keyword>
<evidence type="ECO:0000313" key="2">
    <source>
        <dbReference type="EMBL" id="MDW5597200.1"/>
    </source>
</evidence>
<sequence length="107" mass="11334">MSAELPAPVRALLDAANANDLGAFLAAFAADGVVDDWGREFHGADAIRTWSDGEFIGVEVSLEVTDVEQRGDETVVTAQVGGRGFNGPSHFAFRVAGDRVARMTIRA</sequence>
<feature type="domain" description="SnoaL-like" evidence="1">
    <location>
        <begin position="9"/>
        <end position="103"/>
    </location>
</feature>
<dbReference type="Proteomes" id="UP001284601">
    <property type="component" value="Unassembled WGS sequence"/>
</dbReference>
<organism evidence="2 3">
    <name type="scientific">Conexibacter stalactiti</name>
    <dbReference type="NCBI Taxonomy" id="1940611"/>
    <lineage>
        <taxon>Bacteria</taxon>
        <taxon>Bacillati</taxon>
        <taxon>Actinomycetota</taxon>
        <taxon>Thermoleophilia</taxon>
        <taxon>Solirubrobacterales</taxon>
        <taxon>Conexibacteraceae</taxon>
        <taxon>Conexibacter</taxon>
    </lineage>
</organism>
<gene>
    <name evidence="2" type="ORF">R7226_22830</name>
</gene>
<dbReference type="Gene3D" id="3.10.450.50">
    <property type="match status" value="1"/>
</dbReference>
<comment type="caution">
    <text evidence="2">The sequence shown here is derived from an EMBL/GenBank/DDBJ whole genome shotgun (WGS) entry which is preliminary data.</text>
</comment>
<dbReference type="EMBL" id="JAWSTH010000078">
    <property type="protein sequence ID" value="MDW5597200.1"/>
    <property type="molecule type" value="Genomic_DNA"/>
</dbReference>
<proteinExistence type="predicted"/>
<reference evidence="3" key="1">
    <citation type="submission" date="2023-07" db="EMBL/GenBank/DDBJ databases">
        <title>Conexibacter stalactiti sp. nov., isolated from stalactites in a lava cave and emended description of the genus Conexibacter.</title>
        <authorList>
            <person name="Lee S.D."/>
        </authorList>
    </citation>
    <scope>NUCLEOTIDE SEQUENCE [LARGE SCALE GENOMIC DNA]</scope>
    <source>
        <strain evidence="3">KCTC 39840</strain>
    </source>
</reference>
<dbReference type="Pfam" id="PF12680">
    <property type="entry name" value="SnoaL_2"/>
    <property type="match status" value="1"/>
</dbReference>
<dbReference type="InterPro" id="IPR037401">
    <property type="entry name" value="SnoaL-like"/>
</dbReference>
<protein>
    <submittedName>
        <fullName evidence="2">Nuclear transport factor 2 family protein</fullName>
    </submittedName>
</protein>